<proteinExistence type="predicted"/>
<keyword evidence="2" id="KW-1185">Reference proteome</keyword>
<protein>
    <submittedName>
        <fullName evidence="3">DUF19 domain-containing protein</fullName>
    </submittedName>
</protein>
<dbReference type="WBParaSite" id="PDA_v2.g22234.t1">
    <property type="protein sequence ID" value="PDA_v2.g22234.t1"/>
    <property type="gene ID" value="PDA_v2.g22234"/>
</dbReference>
<dbReference type="AlphaFoldDB" id="A0A914Q4X6"/>
<feature type="chain" id="PRO_5037457243" evidence="1">
    <location>
        <begin position="21"/>
        <end position="219"/>
    </location>
</feature>
<dbReference type="Proteomes" id="UP000887578">
    <property type="component" value="Unplaced"/>
</dbReference>
<sequence length="219" mass="25307">MRYLVVLGFIIVGTFPNVLSFCDFKDEKFVKQCHEVFNNNPDSKLVNVKKEASSDLISIKDEKYCKILLERSKCLEKVDSSCLDPEHLAREAGDKKPEVLDQLFFDYAYQFSCLHGYKPTKADQKCSDESVLRQACDPVPLFLVKSSRNCESKKKQLDCRRKVLEEKCKNKDFVQFQDDKERWASEAVLPNCHFNFNIKIKTEAPQKKGIFGKIRGLFG</sequence>
<accession>A0A914Q4X6</accession>
<evidence type="ECO:0000313" key="3">
    <source>
        <dbReference type="WBParaSite" id="PDA_v2.g22234.t1"/>
    </source>
</evidence>
<evidence type="ECO:0000313" key="2">
    <source>
        <dbReference type="Proteomes" id="UP000887578"/>
    </source>
</evidence>
<name>A0A914Q4X6_9BILA</name>
<reference evidence="3" key="1">
    <citation type="submission" date="2022-11" db="UniProtKB">
        <authorList>
            <consortium name="WormBaseParasite"/>
        </authorList>
    </citation>
    <scope>IDENTIFICATION</scope>
</reference>
<organism evidence="2 3">
    <name type="scientific">Panagrolaimus davidi</name>
    <dbReference type="NCBI Taxonomy" id="227884"/>
    <lineage>
        <taxon>Eukaryota</taxon>
        <taxon>Metazoa</taxon>
        <taxon>Ecdysozoa</taxon>
        <taxon>Nematoda</taxon>
        <taxon>Chromadorea</taxon>
        <taxon>Rhabditida</taxon>
        <taxon>Tylenchina</taxon>
        <taxon>Panagrolaimomorpha</taxon>
        <taxon>Panagrolaimoidea</taxon>
        <taxon>Panagrolaimidae</taxon>
        <taxon>Panagrolaimus</taxon>
    </lineage>
</organism>
<keyword evidence="1" id="KW-0732">Signal</keyword>
<feature type="signal peptide" evidence="1">
    <location>
        <begin position="1"/>
        <end position="20"/>
    </location>
</feature>
<evidence type="ECO:0000256" key="1">
    <source>
        <dbReference type="SAM" id="SignalP"/>
    </source>
</evidence>